<accession>A0A382PPV4</accession>
<dbReference type="GO" id="GO:0031436">
    <property type="term" value="C:BRCA1-BARD1 complex"/>
    <property type="evidence" value="ECO:0007669"/>
    <property type="project" value="TreeGrafter"/>
</dbReference>
<protein>
    <submittedName>
        <fullName evidence="3">Uncharacterized protein</fullName>
    </submittedName>
</protein>
<dbReference type="InterPro" id="IPR002110">
    <property type="entry name" value="Ankyrin_rpt"/>
</dbReference>
<dbReference type="GO" id="GO:0085020">
    <property type="term" value="P:protein K6-linked ubiquitination"/>
    <property type="evidence" value="ECO:0007669"/>
    <property type="project" value="TreeGrafter"/>
</dbReference>
<organism evidence="3">
    <name type="scientific">marine metagenome</name>
    <dbReference type="NCBI Taxonomy" id="408172"/>
    <lineage>
        <taxon>unclassified sequences</taxon>
        <taxon>metagenomes</taxon>
        <taxon>ecological metagenomes</taxon>
    </lineage>
</organism>
<dbReference type="PROSITE" id="PS50088">
    <property type="entry name" value="ANK_REPEAT"/>
    <property type="match status" value="2"/>
</dbReference>
<dbReference type="AlphaFoldDB" id="A0A382PPV4"/>
<evidence type="ECO:0000256" key="1">
    <source>
        <dbReference type="ARBA" id="ARBA00022737"/>
    </source>
</evidence>
<dbReference type="EMBL" id="UINC01108919">
    <property type="protein sequence ID" value="SVC75379.1"/>
    <property type="molecule type" value="Genomic_DNA"/>
</dbReference>
<dbReference type="SUPFAM" id="SSF48403">
    <property type="entry name" value="Ankyrin repeat"/>
    <property type="match status" value="1"/>
</dbReference>
<evidence type="ECO:0000313" key="3">
    <source>
        <dbReference type="EMBL" id="SVC75379.1"/>
    </source>
</evidence>
<proteinExistence type="predicted"/>
<name>A0A382PPV4_9ZZZZ</name>
<dbReference type="PROSITE" id="PS50297">
    <property type="entry name" value="ANK_REP_REGION"/>
    <property type="match status" value="1"/>
</dbReference>
<dbReference type="InterPro" id="IPR036770">
    <property type="entry name" value="Ankyrin_rpt-contain_sf"/>
</dbReference>
<keyword evidence="2" id="KW-0040">ANK repeat</keyword>
<dbReference type="GO" id="GO:0070531">
    <property type="term" value="C:BRCA1-A complex"/>
    <property type="evidence" value="ECO:0007669"/>
    <property type="project" value="TreeGrafter"/>
</dbReference>
<dbReference type="GO" id="GO:0004842">
    <property type="term" value="F:ubiquitin-protein transferase activity"/>
    <property type="evidence" value="ECO:0007669"/>
    <property type="project" value="TreeGrafter"/>
</dbReference>
<dbReference type="PANTHER" id="PTHR24171">
    <property type="entry name" value="ANKYRIN REPEAT DOMAIN-CONTAINING PROTEIN 39-RELATED"/>
    <property type="match status" value="1"/>
</dbReference>
<evidence type="ECO:0000256" key="2">
    <source>
        <dbReference type="ARBA" id="ARBA00023043"/>
    </source>
</evidence>
<dbReference type="PANTHER" id="PTHR24171:SF8">
    <property type="entry name" value="BRCA1-ASSOCIATED RING DOMAIN PROTEIN 1"/>
    <property type="match status" value="1"/>
</dbReference>
<dbReference type="Pfam" id="PF12796">
    <property type="entry name" value="Ank_2"/>
    <property type="match status" value="1"/>
</dbReference>
<sequence>MTTRLTAVLAAFLLAGCGKPQPPTLEKAANPVPETPVHLAPKPVKPAAEVARPELPVDKPTAKLKTPEFSLWEAARTGNIKAVKLLLAGGFDANTKDEGGWAPLHGASGSGQKEIVQLLLANGANVNATALSGKTALDYALKAGHTETADLLRQHGGKKRAELKTEVK</sequence>
<keyword evidence="1" id="KW-0677">Repeat</keyword>
<reference evidence="3" key="1">
    <citation type="submission" date="2018-05" db="EMBL/GenBank/DDBJ databases">
        <authorList>
            <person name="Lanie J.A."/>
            <person name="Ng W.-L."/>
            <person name="Kazmierczak K.M."/>
            <person name="Andrzejewski T.M."/>
            <person name="Davidsen T.M."/>
            <person name="Wayne K.J."/>
            <person name="Tettelin H."/>
            <person name="Glass J.I."/>
            <person name="Rusch D."/>
            <person name="Podicherti R."/>
            <person name="Tsui H.-C.T."/>
            <person name="Winkler M.E."/>
        </authorList>
    </citation>
    <scope>NUCLEOTIDE SEQUENCE</scope>
</reference>
<dbReference type="SMART" id="SM00248">
    <property type="entry name" value="ANK"/>
    <property type="match status" value="3"/>
</dbReference>
<dbReference type="Gene3D" id="1.25.40.20">
    <property type="entry name" value="Ankyrin repeat-containing domain"/>
    <property type="match status" value="1"/>
</dbReference>
<dbReference type="PROSITE" id="PS51257">
    <property type="entry name" value="PROKAR_LIPOPROTEIN"/>
    <property type="match status" value="1"/>
</dbReference>
<gene>
    <name evidence="3" type="ORF">METZ01_LOCUS328233</name>
</gene>